<keyword evidence="2" id="KW-1185">Reference proteome</keyword>
<dbReference type="EMBL" id="JAYJJQ010000007">
    <property type="protein sequence ID" value="MEB3069489.1"/>
    <property type="molecule type" value="Genomic_DNA"/>
</dbReference>
<evidence type="ECO:0000313" key="1">
    <source>
        <dbReference type="EMBL" id="MEB3069489.1"/>
    </source>
</evidence>
<reference evidence="1 2" key="1">
    <citation type="submission" date="2023-12" db="EMBL/GenBank/DDBJ databases">
        <title>Description of new species of Mycobacterium terrae complex isolated from sewage at the Sao Paulo Zoological Park Foundation in Brazil.</title>
        <authorList>
            <person name="Romagnoli C.L."/>
            <person name="Conceicao E.C."/>
            <person name="Machado E."/>
            <person name="Barreto L.B.P.F."/>
            <person name="Sharma A."/>
            <person name="Silva N.M."/>
            <person name="Marques L.E."/>
            <person name="Juliana M.A."/>
            <person name="Lourenco M.C.S."/>
            <person name="Digiampietri L.A."/>
            <person name="Suffys P.N."/>
            <person name="Viana-Niero C."/>
        </authorList>
    </citation>
    <scope>NUCLEOTIDE SEQUENCE [LARGE SCALE GENOMIC DNA]</scope>
    <source>
        <strain evidence="1 2">MYC017</strain>
    </source>
</reference>
<proteinExistence type="predicted"/>
<protein>
    <submittedName>
        <fullName evidence="1">Uncharacterized protein</fullName>
    </submittedName>
</protein>
<organism evidence="1 2">
    <name type="scientific">[Mycobacterium] vasticus</name>
    <dbReference type="NCBI Taxonomy" id="2875777"/>
    <lineage>
        <taxon>Bacteria</taxon>
        <taxon>Bacillati</taxon>
        <taxon>Actinomycetota</taxon>
        <taxon>Actinomycetes</taxon>
        <taxon>Mycobacteriales</taxon>
        <taxon>Mycobacteriaceae</taxon>
        <taxon>Mycolicibacter</taxon>
    </lineage>
</organism>
<name>A0ABU5YWI8_9MYCO</name>
<gene>
    <name evidence="1" type="ORF">K5L39_09845</name>
</gene>
<dbReference type="Proteomes" id="UP001299283">
    <property type="component" value="Unassembled WGS sequence"/>
</dbReference>
<evidence type="ECO:0000313" key="2">
    <source>
        <dbReference type="Proteomes" id="UP001299283"/>
    </source>
</evidence>
<comment type="caution">
    <text evidence="1">The sequence shown here is derived from an EMBL/GenBank/DDBJ whole genome shotgun (WGS) entry which is preliminary data.</text>
</comment>
<sequence length="65" mass="7033">MNQLQDGVSLSASDLSPRLFGELTIHEIADRQHVIADDGPQIELLDQSLDAAAPYQPGMRDPGSM</sequence>
<dbReference type="RefSeq" id="WP_225399049.1">
    <property type="nucleotide sequence ID" value="NZ_JAYJJQ010000007.1"/>
</dbReference>
<accession>A0ABU5YWI8</accession>